<reference evidence="1" key="1">
    <citation type="journal article" date="2020" name="J. ISSAAS">
        <title>Lactobacilli and other gastrointestinal microbiota of Peromyscus leucopus, reservoir host for agents of Lyme disease and other zoonoses in North America.</title>
        <authorList>
            <person name="Milovic A."/>
            <person name="Bassam K."/>
            <person name="Shao H."/>
            <person name="Chatzistamou I."/>
            <person name="Tufts D.M."/>
            <person name="Diuk-Wasser M."/>
            <person name="Barbour A.G."/>
        </authorList>
    </citation>
    <scope>NUCLEOTIDE SEQUENCE</scope>
    <source>
        <strain evidence="1">LL50</strain>
    </source>
</reference>
<sequence length="202" mass="22938">MAKEESYMEDAQGRKVPVSMIKKIDIKRNDVVCKTMKQAFIERDRLVEFKRSVWEEIQSFVVDSAKDSGVKKFGGKKGNITLTSYDGRYKMIVAVNDTIQFNEKLQVAKQLIDQCISKWSEGARPEIKVLVDDAFKVGKAGLVSTAKIMGLRRLKIEDSTWKKAMDAIGESMQVASSKTYMRFYERMADGSYRQIPLDVAAL</sequence>
<dbReference type="EMBL" id="MN577574">
    <property type="protein sequence ID" value="QGT51334.1"/>
    <property type="molecule type" value="Genomic_DNA"/>
</dbReference>
<dbReference type="InterPro" id="IPR021505">
    <property type="entry name" value="Phage_B3_Orf6"/>
</dbReference>
<organism evidence="1">
    <name type="scientific">uncultured Spirochaetaceae bacterium</name>
    <dbReference type="NCBI Taxonomy" id="201186"/>
    <lineage>
        <taxon>Bacteria</taxon>
        <taxon>Pseudomonadati</taxon>
        <taxon>Spirochaetota</taxon>
        <taxon>Spirochaetia</taxon>
        <taxon>Spirochaetales</taxon>
        <taxon>Spirochaetaceae</taxon>
        <taxon>environmental samples</taxon>
    </lineage>
</organism>
<dbReference type="Pfam" id="PF11363">
    <property type="entry name" value="DUF3164"/>
    <property type="match status" value="1"/>
</dbReference>
<protein>
    <recommendedName>
        <fullName evidence="2">Sulfate transporter</fullName>
    </recommendedName>
</protein>
<name>A0A650EQV1_9SPIO</name>
<dbReference type="AlphaFoldDB" id="A0A650EQV1"/>
<evidence type="ECO:0000313" key="1">
    <source>
        <dbReference type="EMBL" id="QGT51334.1"/>
    </source>
</evidence>
<gene>
    <name evidence="1" type="ORF">Unknown280_0260</name>
</gene>
<proteinExistence type="predicted"/>
<evidence type="ECO:0008006" key="2">
    <source>
        <dbReference type="Google" id="ProtNLM"/>
    </source>
</evidence>
<accession>A0A650EQV1</accession>